<keyword evidence="7 11" id="KW-0479">Metal-binding</keyword>
<feature type="region of interest" description="Disordered" evidence="12">
    <location>
        <begin position="1"/>
        <end position="27"/>
    </location>
</feature>
<dbReference type="CDD" id="cd03311">
    <property type="entry name" value="CIMS_C_terminal_like"/>
    <property type="match status" value="1"/>
</dbReference>
<evidence type="ECO:0000256" key="3">
    <source>
        <dbReference type="ARBA" id="ARBA00009553"/>
    </source>
</evidence>
<evidence type="ECO:0000256" key="1">
    <source>
        <dbReference type="ARBA" id="ARBA00002777"/>
    </source>
</evidence>
<evidence type="ECO:0000256" key="10">
    <source>
        <dbReference type="ARBA" id="ARBA00023167"/>
    </source>
</evidence>
<comment type="function">
    <text evidence="1 11">Catalyzes the transfer of a methyl group from 5-methyltetrahydrofolate to homocysteine resulting in methionine formation.</text>
</comment>
<reference evidence="15 16" key="1">
    <citation type="submission" date="2018-06" db="EMBL/GenBank/DDBJ databases">
        <title>Genomic Encyclopedia of Type Strains, Phase IV (KMG-IV): sequencing the most valuable type-strain genomes for metagenomic binning, comparative biology and taxonomic classification.</title>
        <authorList>
            <person name="Goeker M."/>
        </authorList>
    </citation>
    <scope>NUCLEOTIDE SEQUENCE [LARGE SCALE GENOMIC DNA]</scope>
    <source>
        <strain evidence="15 16">DSM 26720</strain>
    </source>
</reference>
<dbReference type="Gene3D" id="3.20.20.210">
    <property type="match status" value="2"/>
</dbReference>
<comment type="similarity">
    <text evidence="3 11">Belongs to the vitamin-B12 independent methionine synthase family.</text>
</comment>
<dbReference type="InterPro" id="IPR013215">
    <property type="entry name" value="Cbl-indep_Met_Synth_N"/>
</dbReference>
<feature type="binding site" evidence="11">
    <location>
        <position position="186"/>
    </location>
    <ligand>
        <name>5-methyltetrahydropteroyltri-L-glutamate</name>
        <dbReference type="ChEBI" id="CHEBI:58207"/>
    </ligand>
</feature>
<keyword evidence="9 11" id="KW-0862">Zinc</keyword>
<evidence type="ECO:0000256" key="2">
    <source>
        <dbReference type="ARBA" id="ARBA00004681"/>
    </source>
</evidence>
<keyword evidence="4 11" id="KW-0489">Methyltransferase</keyword>
<evidence type="ECO:0000313" key="15">
    <source>
        <dbReference type="EMBL" id="RAK25950.1"/>
    </source>
</evidence>
<evidence type="ECO:0000256" key="5">
    <source>
        <dbReference type="ARBA" id="ARBA00022605"/>
    </source>
</evidence>
<sequence length="833" mass="92160">MKAVTREPGDLPRQHETSSGGVSRWSLSSCRHSRRSTHARPHGLCPQHHGVELMSLLSLPVSTLGVPRIGPRRELKFALESYWSGKSDATALLDAAAGLRAAHWARQKALGVTNIPSNDFSLYDHVLDTSVMVGAIPEIYGWTGGPVPLDTYFAMARGSQGNDHEGACSHGGHGEPRGVPALEMTKWFDTNYHYMVPEFTKGQQFTLASNKPVEEYREAKALGYETRPVLLGPVTYLKLGKSKDPTLDPLSLIGNLLPVYVEVLRRLAANGADWVQIDEPCLVLDLDEATHNALREAYSFFAHALPKLKIMLTTYFGGLGDNLDVALGLPVAGLHLDLVRSPEQLDTVLARAPQGLVLSLGVIDGRNVWRANLPAILDRLEPVVARRGSDHVEIAPSCSLLHVPIDLELETGLDPDLKEWFAFSVQKMGELAVLGKALVEGREVVMQQLTDSAVAAGRREASEKVHNAAVAALIASITPAMAKRATRFTDRARLQRAALNLPSFPTTTIGSFPQTEDVRKARAAHAKGAITDADYEAFLRTEIEAAVRWQEEIGLDVLVHGEFERNDMVQYFGEQLTGFAFTKHGWVQSYGSRYVRPPILFGDVSRPKPMTVEWWRYAQSLTKKPMKGMLTGPVTILNWSFVRDDIPRSVACRQIALAIRDEVQDLEAAGARMIQIDEAALREGLPLRKADWKGYLDWAVESFRLTSSGVSDLTQIHTHMCYSEFNDIIDAIAAMDADVISIETSRSKMELLDAFRTFKYPNEIGPGVYDIHSPRVPKTVEMTQLLSLARERIAEEQLWVNPDCGLKTRKWEEVRPALVNMVAAARQLRLAAA</sequence>
<feature type="compositionally biased region" description="Low complexity" evidence="12">
    <location>
        <begin position="18"/>
        <end position="27"/>
    </location>
</feature>
<feature type="binding site" evidence="11">
    <location>
        <position position="721"/>
    </location>
    <ligand>
        <name>Zn(2+)</name>
        <dbReference type="ChEBI" id="CHEBI:29105"/>
        <note>catalytic</note>
    </ligand>
</feature>
<evidence type="ECO:0000259" key="14">
    <source>
        <dbReference type="Pfam" id="PF08267"/>
    </source>
</evidence>
<feature type="binding site" evidence="11">
    <location>
        <begin position="73"/>
        <end position="76"/>
    </location>
    <ligand>
        <name>5-methyltetrahydropteroyltri-L-glutamate</name>
        <dbReference type="ChEBI" id="CHEBI:58207"/>
    </ligand>
</feature>
<evidence type="ECO:0000256" key="4">
    <source>
        <dbReference type="ARBA" id="ARBA00022603"/>
    </source>
</evidence>
<dbReference type="GO" id="GO:0003871">
    <property type="term" value="F:5-methyltetrahydropteroyltriglutamate-homocysteine S-methyltransferase activity"/>
    <property type="evidence" value="ECO:0007669"/>
    <property type="project" value="UniProtKB-UniRule"/>
</dbReference>
<name>A0A364JSC9_9HYPH</name>
<dbReference type="InterPro" id="IPR002629">
    <property type="entry name" value="Met_Synth_C/arc"/>
</dbReference>
<feature type="binding site" evidence="11">
    <location>
        <position position="562"/>
    </location>
    <ligand>
        <name>L-homocysteine</name>
        <dbReference type="ChEBI" id="CHEBI:58199"/>
    </ligand>
</feature>
<dbReference type="Pfam" id="PF08267">
    <property type="entry name" value="Meth_synt_1"/>
    <property type="match status" value="1"/>
</dbReference>
<evidence type="ECO:0000256" key="6">
    <source>
        <dbReference type="ARBA" id="ARBA00022679"/>
    </source>
</evidence>
<evidence type="ECO:0000256" key="12">
    <source>
        <dbReference type="SAM" id="MobiDB-lite"/>
    </source>
</evidence>
<organism evidence="15 16">
    <name type="scientific">Falsochrobactrum ovis</name>
    <dbReference type="NCBI Taxonomy" id="1293442"/>
    <lineage>
        <taxon>Bacteria</taxon>
        <taxon>Pseudomonadati</taxon>
        <taxon>Pseudomonadota</taxon>
        <taxon>Alphaproteobacteria</taxon>
        <taxon>Hyphomicrobiales</taxon>
        <taxon>Brucellaceae</taxon>
        <taxon>Falsochrobactrum</taxon>
    </lineage>
</organism>
<evidence type="ECO:0000256" key="8">
    <source>
        <dbReference type="ARBA" id="ARBA00022737"/>
    </source>
</evidence>
<comment type="caution">
    <text evidence="15">The sequence shown here is derived from an EMBL/GenBank/DDBJ whole genome shotgun (WGS) entry which is preliminary data.</text>
</comment>
<keyword evidence="10 11" id="KW-0486">Methionine biosynthesis</keyword>
<feature type="binding site" evidence="11">
    <location>
        <position position="804"/>
    </location>
    <ligand>
        <name>Zn(2+)</name>
        <dbReference type="ChEBI" id="CHEBI:29105"/>
        <note>catalytic</note>
    </ligand>
</feature>
<dbReference type="SUPFAM" id="SSF51726">
    <property type="entry name" value="UROD/MetE-like"/>
    <property type="match status" value="2"/>
</dbReference>
<dbReference type="AlphaFoldDB" id="A0A364JSC9"/>
<dbReference type="GO" id="GO:0008270">
    <property type="term" value="F:zinc ion binding"/>
    <property type="evidence" value="ECO:0007669"/>
    <property type="project" value="InterPro"/>
</dbReference>
<dbReference type="UniPathway" id="UPA00051">
    <property type="reaction ID" value="UER00082"/>
</dbReference>
<keyword evidence="8 11" id="KW-0677">Repeat</keyword>
<keyword evidence="16" id="KW-1185">Reference proteome</keyword>
<dbReference type="FunFam" id="3.20.20.210:FF:000003">
    <property type="entry name" value="5-methyltetrahydropteroyltriglutamate--homocysteine methyltransferase"/>
    <property type="match status" value="1"/>
</dbReference>
<feature type="binding site" evidence="11">
    <location>
        <position position="677"/>
    </location>
    <ligand>
        <name>L-homocysteine</name>
        <dbReference type="ChEBI" id="CHEBI:58199"/>
    </ligand>
</feature>
<feature type="binding site" evidence="11">
    <location>
        <begin position="509"/>
        <end position="511"/>
    </location>
    <ligand>
        <name>L-methionine</name>
        <dbReference type="ChEBI" id="CHEBI:57844"/>
    </ligand>
</feature>
<dbReference type="InterPro" id="IPR038071">
    <property type="entry name" value="UROD/MetE-like_sf"/>
</dbReference>
<dbReference type="FunFam" id="3.20.20.210:FF:000002">
    <property type="entry name" value="5-methyltetrahydropteroyltriglutamate--homocysteine methyltransferase"/>
    <property type="match status" value="1"/>
</dbReference>
<comment type="catalytic activity">
    <reaction evidence="11">
        <text>5-methyltetrahydropteroyltri-L-glutamate + L-homocysteine = tetrahydropteroyltri-L-glutamate + L-methionine</text>
        <dbReference type="Rhea" id="RHEA:21196"/>
        <dbReference type="ChEBI" id="CHEBI:57844"/>
        <dbReference type="ChEBI" id="CHEBI:58140"/>
        <dbReference type="ChEBI" id="CHEBI:58199"/>
        <dbReference type="ChEBI" id="CHEBI:58207"/>
        <dbReference type="EC" id="2.1.1.14"/>
    </reaction>
</comment>
<feature type="domain" description="Cobalamin-independent methionine synthase MetE N-terminal" evidence="14">
    <location>
        <begin position="62"/>
        <end position="385"/>
    </location>
</feature>
<dbReference type="GO" id="GO:0071265">
    <property type="term" value="P:L-methionine biosynthetic process"/>
    <property type="evidence" value="ECO:0007669"/>
    <property type="project" value="UniProtKB-ARBA"/>
</dbReference>
<feature type="binding site" evidence="11">
    <location>
        <position position="562"/>
    </location>
    <ligand>
        <name>L-methionine</name>
        <dbReference type="ChEBI" id="CHEBI:57844"/>
    </ligand>
</feature>
<protein>
    <recommendedName>
        <fullName evidence="11">5-methyltetrahydropteroyltriglutamate--homocysteine methyltransferase</fullName>
        <ecNumber evidence="11">2.1.1.14</ecNumber>
    </recommendedName>
    <alternativeName>
        <fullName evidence="11">Cobalamin-independent methionine synthase</fullName>
    </alternativeName>
    <alternativeName>
        <fullName evidence="11">Methionine synthase, vitamin-B12 independent isozyme</fullName>
    </alternativeName>
</protein>
<evidence type="ECO:0000259" key="13">
    <source>
        <dbReference type="Pfam" id="PF01717"/>
    </source>
</evidence>
<gene>
    <name evidence="11" type="primary">metE</name>
    <name evidence="15" type="ORF">C7374_11727</name>
</gene>
<feature type="compositionally biased region" description="Basic and acidic residues" evidence="12">
    <location>
        <begin position="1"/>
        <end position="16"/>
    </location>
</feature>
<dbReference type="GO" id="GO:0032259">
    <property type="term" value="P:methylation"/>
    <property type="evidence" value="ECO:0007669"/>
    <property type="project" value="UniProtKB-KW"/>
</dbReference>
<dbReference type="HAMAP" id="MF_00172">
    <property type="entry name" value="Meth_synth"/>
    <property type="match status" value="1"/>
</dbReference>
<keyword evidence="6 11" id="KW-0808">Transferase</keyword>
<dbReference type="CDD" id="cd03312">
    <property type="entry name" value="CIMS_N_terminal_like"/>
    <property type="match status" value="1"/>
</dbReference>
<evidence type="ECO:0000256" key="7">
    <source>
        <dbReference type="ARBA" id="ARBA00022723"/>
    </source>
</evidence>
<dbReference type="PANTHER" id="PTHR30519">
    <property type="entry name" value="5-METHYLTETRAHYDROPTEROYLTRIGLUTAMATE--HOMOCYSTEINE METHYLTRANSFERASE"/>
    <property type="match status" value="1"/>
</dbReference>
<accession>A0A364JSC9</accession>
<comment type="pathway">
    <text evidence="2 11">Amino-acid biosynthesis; L-methionine biosynthesis via de novo pathway; L-methionine from L-homocysteine (MetE route): step 1/1.</text>
</comment>
<comment type="cofactor">
    <cofactor evidence="11">
        <name>Zn(2+)</name>
        <dbReference type="ChEBI" id="CHEBI:29105"/>
    </cofactor>
    <text evidence="11">Binds 1 zinc ion per subunit.</text>
</comment>
<feature type="binding site" evidence="11">
    <location>
        <position position="743"/>
    </location>
    <ligand>
        <name>Zn(2+)</name>
        <dbReference type="ChEBI" id="CHEBI:29105"/>
        <note>catalytic</note>
    </ligand>
</feature>
<comment type="caution">
    <text evidence="11">Lacks conserved residue(s) required for the propagation of feature annotation.</text>
</comment>
<evidence type="ECO:0000313" key="16">
    <source>
        <dbReference type="Proteomes" id="UP000249453"/>
    </source>
</evidence>
<evidence type="ECO:0000256" key="9">
    <source>
        <dbReference type="ARBA" id="ARBA00022833"/>
    </source>
</evidence>
<dbReference type="EC" id="2.1.1.14" evidence="11"/>
<keyword evidence="5 11" id="KW-0028">Amino-acid biosynthesis</keyword>
<feature type="binding site" evidence="11">
    <location>
        <begin position="509"/>
        <end position="511"/>
    </location>
    <ligand>
        <name>L-homocysteine</name>
        <dbReference type="ChEBI" id="CHEBI:58199"/>
    </ligand>
</feature>
<dbReference type="NCBIfam" id="NF003556">
    <property type="entry name" value="PRK05222.1"/>
    <property type="match status" value="1"/>
</dbReference>
<feature type="binding site" evidence="11">
    <location>
        <position position="639"/>
    </location>
    <ligand>
        <name>5-methyltetrahydropteroyltri-L-glutamate</name>
        <dbReference type="ChEBI" id="CHEBI:58207"/>
    </ligand>
</feature>
<proteinExistence type="inferred from homology"/>
<feature type="binding site" evidence="11">
    <location>
        <position position="719"/>
    </location>
    <ligand>
        <name>Zn(2+)</name>
        <dbReference type="ChEBI" id="CHEBI:29105"/>
        <note>catalytic</note>
    </ligand>
</feature>
<feature type="binding site" evidence="11">
    <location>
        <position position="677"/>
    </location>
    <ligand>
        <name>L-methionine</name>
        <dbReference type="ChEBI" id="CHEBI:57844"/>
    </ligand>
</feature>
<dbReference type="Pfam" id="PF01717">
    <property type="entry name" value="Meth_synt_2"/>
    <property type="match status" value="1"/>
</dbReference>
<dbReference type="Proteomes" id="UP000249453">
    <property type="component" value="Unassembled WGS sequence"/>
</dbReference>
<dbReference type="EMBL" id="QLMK01000017">
    <property type="protein sequence ID" value="RAK25950.1"/>
    <property type="molecule type" value="Genomic_DNA"/>
</dbReference>
<dbReference type="InterPro" id="IPR006276">
    <property type="entry name" value="Cobalamin-indep_Met_synthase"/>
</dbReference>
<evidence type="ECO:0000256" key="11">
    <source>
        <dbReference type="HAMAP-Rule" id="MF_00172"/>
    </source>
</evidence>
<feature type="active site" description="Proton donor" evidence="11">
    <location>
        <position position="772"/>
    </location>
</feature>
<feature type="domain" description="Cobalamin-independent methionine synthase MetE C-terminal/archaeal" evidence="13">
    <location>
        <begin position="504"/>
        <end position="826"/>
    </location>
</feature>
<dbReference type="NCBIfam" id="TIGR01371">
    <property type="entry name" value="met_syn_B12ind"/>
    <property type="match status" value="1"/>
</dbReference>
<feature type="binding site" evidence="11">
    <location>
        <position position="683"/>
    </location>
    <ligand>
        <name>5-methyltetrahydropteroyltri-L-glutamate</name>
        <dbReference type="ChEBI" id="CHEBI:58207"/>
    </ligand>
</feature>